<dbReference type="Pfam" id="PF20260">
    <property type="entry name" value="PUA_4"/>
    <property type="match status" value="1"/>
</dbReference>
<dbReference type="InterPro" id="IPR029028">
    <property type="entry name" value="Alpha/beta_knot_MTases"/>
</dbReference>
<keyword evidence="6 12" id="KW-0698">rRNA processing</keyword>
<organism evidence="15 16">
    <name type="scientific">Arenicella chitinivorans</name>
    <dbReference type="NCBI Taxonomy" id="1329800"/>
    <lineage>
        <taxon>Bacteria</taxon>
        <taxon>Pseudomonadati</taxon>
        <taxon>Pseudomonadota</taxon>
        <taxon>Gammaproteobacteria</taxon>
        <taxon>Arenicellales</taxon>
        <taxon>Arenicellaceae</taxon>
        <taxon>Arenicella</taxon>
    </lineage>
</organism>
<dbReference type="PANTHER" id="PTHR30027">
    <property type="entry name" value="RIBOSOMAL RNA SMALL SUBUNIT METHYLTRANSFERASE E"/>
    <property type="match status" value="1"/>
</dbReference>
<evidence type="ECO:0000256" key="12">
    <source>
        <dbReference type="PIRNR" id="PIRNR015601"/>
    </source>
</evidence>
<evidence type="ECO:0000256" key="5">
    <source>
        <dbReference type="ARBA" id="ARBA00022490"/>
    </source>
</evidence>
<evidence type="ECO:0000313" key="16">
    <source>
        <dbReference type="Proteomes" id="UP000614811"/>
    </source>
</evidence>
<evidence type="ECO:0000256" key="6">
    <source>
        <dbReference type="ARBA" id="ARBA00022552"/>
    </source>
</evidence>
<evidence type="ECO:0000259" key="14">
    <source>
        <dbReference type="Pfam" id="PF20260"/>
    </source>
</evidence>
<protein>
    <recommendedName>
        <fullName evidence="4 12">Ribosomal RNA small subunit methyltransferase E</fullName>
        <ecNumber evidence="3 12">2.1.1.193</ecNumber>
    </recommendedName>
</protein>
<keyword evidence="9 12" id="KW-0949">S-adenosyl-L-methionine</keyword>
<name>A0A918RK16_9GAMM</name>
<dbReference type="PANTHER" id="PTHR30027:SF3">
    <property type="entry name" value="16S RRNA (URACIL(1498)-N(3))-METHYLTRANSFERASE"/>
    <property type="match status" value="1"/>
</dbReference>
<dbReference type="InterPro" id="IPR029026">
    <property type="entry name" value="tRNA_m1G_MTases_N"/>
</dbReference>
<evidence type="ECO:0000256" key="7">
    <source>
        <dbReference type="ARBA" id="ARBA00022603"/>
    </source>
</evidence>
<feature type="domain" description="Ribosomal RNA small subunit methyltransferase E methyltransferase" evidence="13">
    <location>
        <begin position="79"/>
        <end position="230"/>
    </location>
</feature>
<dbReference type="Gene3D" id="3.40.1280.10">
    <property type="match status" value="1"/>
</dbReference>
<proteinExistence type="inferred from homology"/>
<evidence type="ECO:0000259" key="13">
    <source>
        <dbReference type="Pfam" id="PF04452"/>
    </source>
</evidence>
<evidence type="ECO:0000256" key="3">
    <source>
        <dbReference type="ARBA" id="ARBA00012328"/>
    </source>
</evidence>
<dbReference type="SUPFAM" id="SSF75217">
    <property type="entry name" value="alpha/beta knot"/>
    <property type="match status" value="1"/>
</dbReference>
<dbReference type="SUPFAM" id="SSF88697">
    <property type="entry name" value="PUA domain-like"/>
    <property type="match status" value="1"/>
</dbReference>
<dbReference type="RefSeq" id="WP_229794101.1">
    <property type="nucleotide sequence ID" value="NZ_BMXA01000001.1"/>
</dbReference>
<gene>
    <name evidence="15" type="ORF">GCM10008090_05930</name>
</gene>
<sequence>MSVSLPTFFHAELNVADALLELSPQESQHAAKARRLRAGSQVRVLNGRGLIADAQIITVERSKVTLKIVSAQEFEPPRYRLCVATAVPKGDRQKVMLDMMCQLGVTQILPLECEHSVTHFSRNMYDKWLRATIEACKQSQNPWLPEILPAQSSVSLTPSESHSLFYADGDGQLLMDAVDASCEEMTIVIGPEGGFSAPELAHFQTAGMQSIRLGDHILRTEAASIAAVSQWGQIRMKFEC</sequence>
<evidence type="ECO:0000256" key="11">
    <source>
        <dbReference type="ARBA" id="ARBA00047944"/>
    </source>
</evidence>
<comment type="subcellular location">
    <subcellularLocation>
        <location evidence="1 12">Cytoplasm</location>
    </subcellularLocation>
</comment>
<dbReference type="AlphaFoldDB" id="A0A918RK16"/>
<dbReference type="GO" id="GO:0070475">
    <property type="term" value="P:rRNA base methylation"/>
    <property type="evidence" value="ECO:0007669"/>
    <property type="project" value="TreeGrafter"/>
</dbReference>
<comment type="catalytic activity">
    <reaction evidence="11 12">
        <text>uridine(1498) in 16S rRNA + S-adenosyl-L-methionine = N(3)-methyluridine(1498) in 16S rRNA + S-adenosyl-L-homocysteine + H(+)</text>
        <dbReference type="Rhea" id="RHEA:42920"/>
        <dbReference type="Rhea" id="RHEA-COMP:10283"/>
        <dbReference type="Rhea" id="RHEA-COMP:10284"/>
        <dbReference type="ChEBI" id="CHEBI:15378"/>
        <dbReference type="ChEBI" id="CHEBI:57856"/>
        <dbReference type="ChEBI" id="CHEBI:59789"/>
        <dbReference type="ChEBI" id="CHEBI:65315"/>
        <dbReference type="ChEBI" id="CHEBI:74502"/>
        <dbReference type="EC" id="2.1.1.193"/>
    </reaction>
</comment>
<evidence type="ECO:0000256" key="4">
    <source>
        <dbReference type="ARBA" id="ARBA00013673"/>
    </source>
</evidence>
<dbReference type="Proteomes" id="UP000614811">
    <property type="component" value="Unassembled WGS sequence"/>
</dbReference>
<dbReference type="GO" id="GO:0005737">
    <property type="term" value="C:cytoplasm"/>
    <property type="evidence" value="ECO:0007669"/>
    <property type="project" value="UniProtKB-SubCell"/>
</dbReference>
<evidence type="ECO:0000256" key="10">
    <source>
        <dbReference type="ARBA" id="ARBA00025699"/>
    </source>
</evidence>
<keyword evidence="5 12" id="KW-0963">Cytoplasm</keyword>
<keyword evidence="7 12" id="KW-0489">Methyltransferase</keyword>
<comment type="caution">
    <text evidence="15">The sequence shown here is derived from an EMBL/GenBank/DDBJ whole genome shotgun (WGS) entry which is preliminary data.</text>
</comment>
<reference evidence="15" key="1">
    <citation type="journal article" date="2014" name="Int. J. Syst. Evol. Microbiol.">
        <title>Complete genome sequence of Corynebacterium casei LMG S-19264T (=DSM 44701T), isolated from a smear-ripened cheese.</title>
        <authorList>
            <consortium name="US DOE Joint Genome Institute (JGI-PGF)"/>
            <person name="Walter F."/>
            <person name="Albersmeier A."/>
            <person name="Kalinowski J."/>
            <person name="Ruckert C."/>
        </authorList>
    </citation>
    <scope>NUCLEOTIDE SEQUENCE</scope>
    <source>
        <strain evidence="15">KCTC 12711</strain>
    </source>
</reference>
<dbReference type="InterPro" id="IPR046887">
    <property type="entry name" value="RsmE_PUA-like"/>
</dbReference>
<comment type="function">
    <text evidence="10 12">Specifically methylates the N3 position of the uracil ring of uridine 1498 (m3U1498) in 16S rRNA. Acts on the fully assembled 30S ribosomal subunit.</text>
</comment>
<dbReference type="PIRSF" id="PIRSF015601">
    <property type="entry name" value="MTase_slr0722"/>
    <property type="match status" value="1"/>
</dbReference>
<evidence type="ECO:0000313" key="15">
    <source>
        <dbReference type="EMBL" id="GHA00074.1"/>
    </source>
</evidence>
<reference evidence="15" key="2">
    <citation type="submission" date="2020-09" db="EMBL/GenBank/DDBJ databases">
        <authorList>
            <person name="Sun Q."/>
            <person name="Kim S."/>
        </authorList>
    </citation>
    <scope>NUCLEOTIDE SEQUENCE</scope>
    <source>
        <strain evidence="15">KCTC 12711</strain>
    </source>
</reference>
<evidence type="ECO:0000256" key="9">
    <source>
        <dbReference type="ARBA" id="ARBA00022691"/>
    </source>
</evidence>
<keyword evidence="8 12" id="KW-0808">Transferase</keyword>
<evidence type="ECO:0000256" key="8">
    <source>
        <dbReference type="ARBA" id="ARBA00022679"/>
    </source>
</evidence>
<dbReference type="NCBIfam" id="TIGR00046">
    <property type="entry name" value="RsmE family RNA methyltransferase"/>
    <property type="match status" value="1"/>
</dbReference>
<dbReference type="EMBL" id="BMXA01000001">
    <property type="protein sequence ID" value="GHA00074.1"/>
    <property type="molecule type" value="Genomic_DNA"/>
</dbReference>
<feature type="domain" description="Ribosomal RNA small subunit methyltransferase E PUA-like" evidence="14">
    <location>
        <begin position="24"/>
        <end position="68"/>
    </location>
</feature>
<comment type="similarity">
    <text evidence="2 12">Belongs to the RNA methyltransferase RsmE family.</text>
</comment>
<dbReference type="Pfam" id="PF04452">
    <property type="entry name" value="Methyltrans_RNA"/>
    <property type="match status" value="1"/>
</dbReference>
<keyword evidence="16" id="KW-1185">Reference proteome</keyword>
<dbReference type="InterPro" id="IPR006700">
    <property type="entry name" value="RsmE"/>
</dbReference>
<accession>A0A918RK16</accession>
<dbReference type="EC" id="2.1.1.193" evidence="3 12"/>
<dbReference type="InterPro" id="IPR046886">
    <property type="entry name" value="RsmE_MTase_dom"/>
</dbReference>
<evidence type="ECO:0000256" key="2">
    <source>
        <dbReference type="ARBA" id="ARBA00005528"/>
    </source>
</evidence>
<dbReference type="InterPro" id="IPR015947">
    <property type="entry name" value="PUA-like_sf"/>
</dbReference>
<dbReference type="GO" id="GO:0070042">
    <property type="term" value="F:rRNA (uridine-N3-)-methyltransferase activity"/>
    <property type="evidence" value="ECO:0007669"/>
    <property type="project" value="TreeGrafter"/>
</dbReference>
<dbReference type="CDD" id="cd18084">
    <property type="entry name" value="RsmE-like"/>
    <property type="match status" value="1"/>
</dbReference>
<evidence type="ECO:0000256" key="1">
    <source>
        <dbReference type="ARBA" id="ARBA00004496"/>
    </source>
</evidence>